<gene>
    <name evidence="1" type="ORF">NSK_004896</name>
</gene>
<dbReference type="EMBL" id="SDOX01000021">
    <property type="protein sequence ID" value="TFJ83794.1"/>
    <property type="molecule type" value="Genomic_DNA"/>
</dbReference>
<protein>
    <submittedName>
        <fullName evidence="1">Uncharacterized protein</fullName>
    </submittedName>
</protein>
<evidence type="ECO:0000313" key="2">
    <source>
        <dbReference type="Proteomes" id="UP000355283"/>
    </source>
</evidence>
<sequence>MPDQEPRVEEEGLLEEAIRERSINKYFAADPLWTGQLVASGLAWALVLAAASLPPDIGRDRPILRVLAARHALGLAADVRRVLLMAADGAVNRRRIHEVSGEMECTALLAWPATDSPKGVVNGLAPLLLREFFTALAAVLDLLQILGVSSEAASGPGFAARCGPRRPMPGSLSTISLLLEASLGLSLAVALLRCRNQGGTLLRRCLAALLFANFLYNRIGHISGLKEAICRRSVGGSALALLKPILKDMEPATRQVTAISRATLARLDTIPGGERVRSMLQLLGFLEDDAETKEA</sequence>
<organism evidence="1 2">
    <name type="scientific">Nannochloropsis salina CCMP1776</name>
    <dbReference type="NCBI Taxonomy" id="1027361"/>
    <lineage>
        <taxon>Eukaryota</taxon>
        <taxon>Sar</taxon>
        <taxon>Stramenopiles</taxon>
        <taxon>Ochrophyta</taxon>
        <taxon>Eustigmatophyceae</taxon>
        <taxon>Eustigmatales</taxon>
        <taxon>Monodopsidaceae</taxon>
        <taxon>Microchloropsis</taxon>
        <taxon>Microchloropsis salina</taxon>
    </lineage>
</organism>
<reference evidence="1 2" key="1">
    <citation type="submission" date="2019-01" db="EMBL/GenBank/DDBJ databases">
        <title>Nuclear Genome Assembly of the Microalgal Biofuel strain Nannochloropsis salina CCMP1776.</title>
        <authorList>
            <person name="Hovde B."/>
        </authorList>
    </citation>
    <scope>NUCLEOTIDE SEQUENCE [LARGE SCALE GENOMIC DNA]</scope>
    <source>
        <strain evidence="1 2">CCMP1776</strain>
    </source>
</reference>
<name>A0A4D9CZ27_9STRA</name>
<dbReference type="AlphaFoldDB" id="A0A4D9CZ27"/>
<keyword evidence="2" id="KW-1185">Reference proteome</keyword>
<proteinExistence type="predicted"/>
<evidence type="ECO:0000313" key="1">
    <source>
        <dbReference type="EMBL" id="TFJ83794.1"/>
    </source>
</evidence>
<comment type="caution">
    <text evidence="1">The sequence shown here is derived from an EMBL/GenBank/DDBJ whole genome shotgun (WGS) entry which is preliminary data.</text>
</comment>
<accession>A0A4D9CZ27</accession>
<dbReference type="OrthoDB" id="10441031at2759"/>
<dbReference type="Proteomes" id="UP000355283">
    <property type="component" value="Unassembled WGS sequence"/>
</dbReference>